<protein>
    <submittedName>
        <fullName evidence="2">Uncharacterized protein</fullName>
    </submittedName>
</protein>
<name>A0A2N9PDS9_9FLAO</name>
<reference evidence="2" key="1">
    <citation type="submission" date="2018-02" db="EMBL/GenBank/DDBJ databases">
        <authorList>
            <person name="Cohen D.B."/>
            <person name="Kent A.D."/>
        </authorList>
    </citation>
    <scope>NUCLEOTIDE SEQUENCE [LARGE SCALE GENOMIC DNA]</scope>
    <source>
        <strain evidence="2">CIP109753</strain>
    </source>
</reference>
<evidence type="ECO:0000313" key="2">
    <source>
        <dbReference type="EMBL" id="SPE78519.1"/>
    </source>
</evidence>
<sequence>MYKKVIALLALSFLMSNCYDYKEDVVTEVDKEGSVETEMTIEHIDSERDLVITKHKVWSKGNLSKEIVYKDTVPALGEYEEEDEEGKIVKGKKEYEIYFTAK</sequence>
<dbReference type="EMBL" id="RQSM01000003">
    <property type="protein sequence ID" value="RVU90260.1"/>
    <property type="molecule type" value="Genomic_DNA"/>
</dbReference>
<keyword evidence="4" id="KW-1185">Reference proteome</keyword>
<evidence type="ECO:0000313" key="3">
    <source>
        <dbReference type="Proteomes" id="UP000238180"/>
    </source>
</evidence>
<dbReference type="EMBL" id="OLKH01000146">
    <property type="protein sequence ID" value="SPE78519.1"/>
    <property type="molecule type" value="Genomic_DNA"/>
</dbReference>
<dbReference type="RefSeq" id="WP_123901236.1">
    <property type="nucleotide sequence ID" value="NZ_OLKH01000146.1"/>
</dbReference>
<gene>
    <name evidence="1" type="ORF">EH230_04730</name>
    <name evidence="2" type="ORF">FLACOL_02535</name>
</gene>
<evidence type="ECO:0000313" key="1">
    <source>
        <dbReference type="EMBL" id="RVU90260.1"/>
    </source>
</evidence>
<reference evidence="1" key="2">
    <citation type="submission" date="2018-12" db="EMBL/GenBank/DDBJ databases">
        <title>Draft genome sequence of Flaovobacterium columnare ARS1 isolated from channel catfish in Alabama.</title>
        <authorList>
            <person name="Cai W."/>
            <person name="Arias C."/>
        </authorList>
    </citation>
    <scope>NUCLEOTIDE SEQUENCE [LARGE SCALE GENOMIC DNA]</scope>
    <source>
        <strain evidence="1">ARS1</strain>
    </source>
</reference>
<proteinExistence type="predicted"/>
<dbReference type="Proteomes" id="UP000238180">
    <property type="component" value="Unassembled WGS sequence"/>
</dbReference>
<dbReference type="OrthoDB" id="1263472at2"/>
<dbReference type="AlphaFoldDB" id="A0A2N9PDS9"/>
<accession>A0A2N9PDS9</accession>
<dbReference type="Proteomes" id="UP000288951">
    <property type="component" value="Unassembled WGS sequence"/>
</dbReference>
<organism evidence="2 3">
    <name type="scientific">Flavobacterium columnare</name>
    <dbReference type="NCBI Taxonomy" id="996"/>
    <lineage>
        <taxon>Bacteria</taxon>
        <taxon>Pseudomonadati</taxon>
        <taxon>Bacteroidota</taxon>
        <taxon>Flavobacteriia</taxon>
        <taxon>Flavobacteriales</taxon>
        <taxon>Flavobacteriaceae</taxon>
        <taxon>Flavobacterium</taxon>
    </lineage>
</organism>
<evidence type="ECO:0000313" key="4">
    <source>
        <dbReference type="Proteomes" id="UP000288951"/>
    </source>
</evidence>